<evidence type="ECO:0000256" key="1">
    <source>
        <dbReference type="ARBA" id="ARBA00000085"/>
    </source>
</evidence>
<dbReference type="AlphaFoldDB" id="A0A975B7G0"/>
<reference evidence="17" key="1">
    <citation type="journal article" date="2021" name="Microb. Physiol.">
        <title>Proteogenomic Insights into the Physiology of Marine, Sulfate-Reducing, Filamentous Desulfonema limicola and Desulfonema magnum.</title>
        <authorList>
            <person name="Schnaars V."/>
            <person name="Wohlbrand L."/>
            <person name="Scheve S."/>
            <person name="Hinrichs C."/>
            <person name="Reinhardt R."/>
            <person name="Rabus R."/>
        </authorList>
    </citation>
    <scope>NUCLEOTIDE SEQUENCE</scope>
    <source>
        <strain evidence="17">5ac10</strain>
    </source>
</reference>
<dbReference type="SUPFAM" id="SSF52172">
    <property type="entry name" value="CheY-like"/>
    <property type="match status" value="2"/>
</dbReference>
<evidence type="ECO:0000256" key="8">
    <source>
        <dbReference type="ARBA" id="ARBA00023012"/>
    </source>
</evidence>
<dbReference type="SMART" id="SM00387">
    <property type="entry name" value="HATPase_c"/>
    <property type="match status" value="1"/>
</dbReference>
<dbReference type="EC" id="2.7.13.3" evidence="2"/>
<dbReference type="CDD" id="cd17546">
    <property type="entry name" value="REC_hyHK_CKI1_RcsC-like"/>
    <property type="match status" value="1"/>
</dbReference>
<name>A0A975B7G0_9BACT</name>
<dbReference type="CDD" id="cd00088">
    <property type="entry name" value="HPT"/>
    <property type="match status" value="1"/>
</dbReference>
<dbReference type="SMART" id="SM00448">
    <property type="entry name" value="REC"/>
    <property type="match status" value="2"/>
</dbReference>
<feature type="domain" description="Response regulatory" evidence="15">
    <location>
        <begin position="435"/>
        <end position="554"/>
    </location>
</feature>
<dbReference type="Gene3D" id="1.10.287.130">
    <property type="match status" value="1"/>
</dbReference>
<dbReference type="PROSITE" id="PS50110">
    <property type="entry name" value="RESPONSE_REGULATORY"/>
    <property type="match status" value="2"/>
</dbReference>
<dbReference type="CDD" id="cd16922">
    <property type="entry name" value="HATPase_EvgS-ArcB-TorS-like"/>
    <property type="match status" value="1"/>
</dbReference>
<dbReference type="Gene3D" id="1.20.120.160">
    <property type="entry name" value="HPT domain"/>
    <property type="match status" value="1"/>
</dbReference>
<dbReference type="SUPFAM" id="SSF47384">
    <property type="entry name" value="Homodimeric domain of signal transducing histidine kinase"/>
    <property type="match status" value="1"/>
</dbReference>
<evidence type="ECO:0000256" key="13">
    <source>
        <dbReference type="SAM" id="Coils"/>
    </source>
</evidence>
<evidence type="ECO:0000256" key="6">
    <source>
        <dbReference type="ARBA" id="ARBA00022777"/>
    </source>
</evidence>
<dbReference type="PRINTS" id="PR00344">
    <property type="entry name" value="BCTRLSENSOR"/>
</dbReference>
<proteinExistence type="predicted"/>
<feature type="domain" description="Response regulatory" evidence="15">
    <location>
        <begin position="14"/>
        <end position="128"/>
    </location>
</feature>
<dbReference type="KEGG" id="dli:dnl_23740"/>
<evidence type="ECO:0000259" key="15">
    <source>
        <dbReference type="PROSITE" id="PS50110"/>
    </source>
</evidence>
<keyword evidence="6 17" id="KW-0418">Kinase</keyword>
<keyword evidence="4" id="KW-0808">Transferase</keyword>
<dbReference type="Gene3D" id="3.40.50.2300">
    <property type="match status" value="2"/>
</dbReference>
<feature type="coiled-coil region" evidence="13">
    <location>
        <begin position="130"/>
        <end position="178"/>
    </location>
</feature>
<dbReference type="Pfam" id="PF00072">
    <property type="entry name" value="Response_reg"/>
    <property type="match status" value="2"/>
</dbReference>
<dbReference type="GO" id="GO:0005886">
    <property type="term" value="C:plasma membrane"/>
    <property type="evidence" value="ECO:0007669"/>
    <property type="project" value="UniProtKB-SubCell"/>
</dbReference>
<dbReference type="InterPro" id="IPR036890">
    <property type="entry name" value="HATPase_C_sf"/>
</dbReference>
<dbReference type="SMART" id="SM00073">
    <property type="entry name" value="HPT"/>
    <property type="match status" value="1"/>
</dbReference>
<dbReference type="InterPro" id="IPR011006">
    <property type="entry name" value="CheY-like_superfamily"/>
</dbReference>
<evidence type="ECO:0000256" key="10">
    <source>
        <dbReference type="ARBA" id="ARBA00068150"/>
    </source>
</evidence>
<dbReference type="FunFam" id="1.10.287.130:FF:000002">
    <property type="entry name" value="Two-component osmosensing histidine kinase"/>
    <property type="match status" value="1"/>
</dbReference>
<dbReference type="SMART" id="SM00388">
    <property type="entry name" value="HisKA"/>
    <property type="match status" value="1"/>
</dbReference>
<dbReference type="GO" id="GO:0005524">
    <property type="term" value="F:ATP binding"/>
    <property type="evidence" value="ECO:0007669"/>
    <property type="project" value="UniProtKB-KW"/>
</dbReference>
<dbReference type="Pfam" id="PF02518">
    <property type="entry name" value="HATPase_c"/>
    <property type="match status" value="1"/>
</dbReference>
<evidence type="ECO:0000256" key="7">
    <source>
        <dbReference type="ARBA" id="ARBA00022840"/>
    </source>
</evidence>
<dbReference type="Gene3D" id="6.10.250.690">
    <property type="match status" value="1"/>
</dbReference>
<keyword evidence="18" id="KW-1185">Reference proteome</keyword>
<evidence type="ECO:0000256" key="5">
    <source>
        <dbReference type="ARBA" id="ARBA00022741"/>
    </source>
</evidence>
<evidence type="ECO:0000313" key="18">
    <source>
        <dbReference type="Proteomes" id="UP000663720"/>
    </source>
</evidence>
<dbReference type="PROSITE" id="PS50109">
    <property type="entry name" value="HIS_KIN"/>
    <property type="match status" value="1"/>
</dbReference>
<dbReference type="InterPro" id="IPR036097">
    <property type="entry name" value="HisK_dim/P_sf"/>
</dbReference>
<comment type="catalytic activity">
    <reaction evidence="1">
        <text>ATP + protein L-histidine = ADP + protein N-phospho-L-histidine.</text>
        <dbReference type="EC" id="2.7.13.3"/>
    </reaction>
</comment>
<dbReference type="InterPro" id="IPR036641">
    <property type="entry name" value="HPT_dom_sf"/>
</dbReference>
<dbReference type="SUPFAM" id="SSF47226">
    <property type="entry name" value="Histidine-containing phosphotransfer domain, HPT domain"/>
    <property type="match status" value="1"/>
</dbReference>
<evidence type="ECO:0000256" key="11">
    <source>
        <dbReference type="PROSITE-ProRule" id="PRU00110"/>
    </source>
</evidence>
<dbReference type="CDD" id="cd00082">
    <property type="entry name" value="HisKA"/>
    <property type="match status" value="1"/>
</dbReference>
<evidence type="ECO:0000259" key="14">
    <source>
        <dbReference type="PROSITE" id="PS50109"/>
    </source>
</evidence>
<evidence type="ECO:0000256" key="2">
    <source>
        <dbReference type="ARBA" id="ARBA00012438"/>
    </source>
</evidence>
<sequence>MKADKADKADKKETVLIVDDEAANLGVLFEHLRHAGFKVLAAEDGESALRGLNRILPDIALLDVNLPDIDGFELCRSLKEICKDIPVIFLTSLTDIKDKLKGLDLDAVDYITKPFYPEEVVARVKKHLMLSNLQKTLAAKNTQLEQEIAARKKVEDDLKKAKKSAEAANRAKSEFLANMSHEIRTPMNAVINMTRLLLDTCLDEEQRDYAEVAMTSSNVLLSLINDILDFSKIEAGKLELEVTEFDLKQVVDSIVKIMAMEADKKGLKLTRQIKPDVHLYLTGDPVRVRQVLLNFVNNAVKFTHKGSIYINISLEKETETHIKLKFSVTDTGIGISKSHMENLFKPFSQADASTTRSYGGTGLGLAIAKQLAELMDGDAGVESREGIGSTFWFTAVFGIAQCAADSSVYAEINQPYYYQSIPDDYADSPAMQNCRILLAEDNIANQMVALAILKKQGFSADIVNNGREAVEILRKKNYDLVLMDMQMPDMDGLEATRIIRRPGSGVINPDIPILAMTANATLEYRKKCFDAGMNDYLSKPVNPDELLSAISRFLQIPMNLETEKKTVTDFVSVSEIFDYQEFQERLGDDESFLTYFIKDIPGHISDEIVKLKTAFQEKDAGKIRLHAHTIRGMCANLAARQISKTAHQIELIGEQGKTEIVHLLKELEQEYEILISVLSDMFPKSFLPSREYQPGKKEEILTQEAKSRLADLFFCLENEMLPKCDELKMIFSVDDIKAFSDELKHMTDRYQTPGILADYSRKLSEAVRFYDFDKITGLLSGFSGLIEKIRQMHKGLNQ</sequence>
<comment type="subunit">
    <text evidence="9">At low DSF concentrations, interacts with RpfF.</text>
</comment>
<evidence type="ECO:0000256" key="9">
    <source>
        <dbReference type="ARBA" id="ARBA00064003"/>
    </source>
</evidence>
<feature type="modified residue" description="Phosphohistidine" evidence="11">
    <location>
        <position position="628"/>
    </location>
</feature>
<dbReference type="EMBL" id="CP061799">
    <property type="protein sequence ID" value="QTA80087.1"/>
    <property type="molecule type" value="Genomic_DNA"/>
</dbReference>
<dbReference type="PANTHER" id="PTHR45339:SF5">
    <property type="entry name" value="HISTIDINE KINASE"/>
    <property type="match status" value="1"/>
</dbReference>
<evidence type="ECO:0000259" key="16">
    <source>
        <dbReference type="PROSITE" id="PS50894"/>
    </source>
</evidence>
<gene>
    <name evidence="17" type="ORF">dnl_23740</name>
</gene>
<dbReference type="Gene3D" id="3.30.565.10">
    <property type="entry name" value="Histidine kinase-like ATPase, C-terminal domain"/>
    <property type="match status" value="1"/>
</dbReference>
<organism evidence="17 18">
    <name type="scientific">Desulfonema limicola</name>
    <dbReference type="NCBI Taxonomy" id="45656"/>
    <lineage>
        <taxon>Bacteria</taxon>
        <taxon>Pseudomonadati</taxon>
        <taxon>Thermodesulfobacteriota</taxon>
        <taxon>Desulfobacteria</taxon>
        <taxon>Desulfobacterales</taxon>
        <taxon>Desulfococcaceae</taxon>
        <taxon>Desulfonema</taxon>
    </lineage>
</organism>
<dbReference type="InterPro" id="IPR004358">
    <property type="entry name" value="Sig_transdc_His_kin-like_C"/>
</dbReference>
<evidence type="ECO:0000256" key="12">
    <source>
        <dbReference type="PROSITE-ProRule" id="PRU00169"/>
    </source>
</evidence>
<dbReference type="InterPro" id="IPR001789">
    <property type="entry name" value="Sig_transdc_resp-reg_receiver"/>
</dbReference>
<dbReference type="InterPro" id="IPR005467">
    <property type="entry name" value="His_kinase_dom"/>
</dbReference>
<keyword evidence="7" id="KW-0067">ATP-binding</keyword>
<protein>
    <recommendedName>
        <fullName evidence="10">Sensory/regulatory protein RpfC</fullName>
        <ecNumber evidence="2">2.7.13.3</ecNumber>
    </recommendedName>
</protein>
<dbReference type="FunFam" id="3.30.565.10:FF:000010">
    <property type="entry name" value="Sensor histidine kinase RcsC"/>
    <property type="match status" value="1"/>
</dbReference>
<dbReference type="PROSITE" id="PS50894">
    <property type="entry name" value="HPT"/>
    <property type="match status" value="1"/>
</dbReference>
<evidence type="ECO:0000313" key="17">
    <source>
        <dbReference type="EMBL" id="QTA80087.1"/>
    </source>
</evidence>
<dbReference type="InterPro" id="IPR003594">
    <property type="entry name" value="HATPase_dom"/>
</dbReference>
<feature type="domain" description="HPt" evidence="16">
    <location>
        <begin position="589"/>
        <end position="681"/>
    </location>
</feature>
<dbReference type="Proteomes" id="UP000663720">
    <property type="component" value="Chromosome"/>
</dbReference>
<keyword evidence="5" id="KW-0547">Nucleotide-binding</keyword>
<evidence type="ECO:0000256" key="3">
    <source>
        <dbReference type="ARBA" id="ARBA00022553"/>
    </source>
</evidence>
<dbReference type="PANTHER" id="PTHR45339">
    <property type="entry name" value="HYBRID SIGNAL TRANSDUCTION HISTIDINE KINASE J"/>
    <property type="match status" value="1"/>
</dbReference>
<evidence type="ECO:0000256" key="4">
    <source>
        <dbReference type="ARBA" id="ARBA00022679"/>
    </source>
</evidence>
<accession>A0A975B7G0</accession>
<dbReference type="Pfam" id="PF00512">
    <property type="entry name" value="HisKA"/>
    <property type="match status" value="1"/>
</dbReference>
<dbReference type="Pfam" id="PF01627">
    <property type="entry name" value="Hpt"/>
    <property type="match status" value="1"/>
</dbReference>
<dbReference type="InterPro" id="IPR003661">
    <property type="entry name" value="HisK_dim/P_dom"/>
</dbReference>
<dbReference type="InterPro" id="IPR008207">
    <property type="entry name" value="Sig_transdc_His_kin_Hpt_dom"/>
</dbReference>
<keyword evidence="13" id="KW-0175">Coiled coil</keyword>
<feature type="domain" description="Histidine kinase" evidence="14">
    <location>
        <begin position="178"/>
        <end position="391"/>
    </location>
</feature>
<feature type="modified residue" description="4-aspartylphosphate" evidence="12">
    <location>
        <position position="484"/>
    </location>
</feature>
<dbReference type="GO" id="GO:0000155">
    <property type="term" value="F:phosphorelay sensor kinase activity"/>
    <property type="evidence" value="ECO:0007669"/>
    <property type="project" value="InterPro"/>
</dbReference>
<dbReference type="SUPFAM" id="SSF55874">
    <property type="entry name" value="ATPase domain of HSP90 chaperone/DNA topoisomerase II/histidine kinase"/>
    <property type="match status" value="1"/>
</dbReference>
<feature type="modified residue" description="4-aspartylphosphate" evidence="12">
    <location>
        <position position="63"/>
    </location>
</feature>
<keyword evidence="3 12" id="KW-0597">Phosphoprotein</keyword>
<dbReference type="RefSeq" id="WP_207691762.1">
    <property type="nucleotide sequence ID" value="NZ_CP061799.1"/>
</dbReference>
<keyword evidence="8" id="KW-0902">Two-component regulatory system</keyword>